<dbReference type="GO" id="GO:0008270">
    <property type="term" value="F:zinc ion binding"/>
    <property type="evidence" value="ECO:0007669"/>
    <property type="project" value="UniProtKB-KW"/>
</dbReference>
<dbReference type="OrthoDB" id="2122982at2759"/>
<feature type="compositionally biased region" description="Basic and acidic residues" evidence="2">
    <location>
        <begin position="94"/>
        <end position="105"/>
    </location>
</feature>
<dbReference type="Gene3D" id="3.30.40.10">
    <property type="entry name" value="Zinc/RING finger domain, C3HC4 (zinc finger)"/>
    <property type="match status" value="1"/>
</dbReference>
<sequence>MGATRTSSSRQQITTASSPADHTRTPHIGCTPTSRRKRNADEKTSITSTSAKRTRVNGGDRPAIPTDPKDVIDLTGDSPVASPQKKTPNARTKQSPDEGIPERRGRVFRRKPPQTFLQRLNRATTQRMFVLGHTITGVDDAPEMSFDIAGTTGNIYKTVIGKEPTCTCPDARKGNQCKHICYGKLNSCAIAIPNTIIVSNCIIIGFHMVSDNCTREVLVNVLKAPQHLQYQLAFLSMELREIYEGSSLSREQTKVDDDNGGKRKAVEGECPICFMEFEPDREEIVWCRAACGNNIHKTCFQQWAVTQHSQGVRCVYCRSPWQADTSDVNLEKLRAQGQATAEGYINVASQLGLSGQRDYSTYHPFWVSRQSYPYGSRSRRRFNVD</sequence>
<evidence type="ECO:0000313" key="5">
    <source>
        <dbReference type="EMBL" id="KAE8160625.1"/>
    </source>
</evidence>
<gene>
    <name evidence="5" type="ORF">BDV40DRAFT_211474</name>
</gene>
<name>A0A5N6UPP7_ASPTM</name>
<feature type="compositionally biased region" description="Low complexity" evidence="2">
    <location>
        <begin position="1"/>
        <end position="18"/>
    </location>
</feature>
<keyword evidence="1" id="KW-0862">Zinc</keyword>
<dbReference type="Pfam" id="PF13639">
    <property type="entry name" value="zf-RING_2"/>
    <property type="match status" value="1"/>
</dbReference>
<organism evidence="5 6">
    <name type="scientific">Aspergillus tamarii</name>
    <dbReference type="NCBI Taxonomy" id="41984"/>
    <lineage>
        <taxon>Eukaryota</taxon>
        <taxon>Fungi</taxon>
        <taxon>Dikarya</taxon>
        <taxon>Ascomycota</taxon>
        <taxon>Pezizomycotina</taxon>
        <taxon>Eurotiomycetes</taxon>
        <taxon>Eurotiomycetidae</taxon>
        <taxon>Eurotiales</taxon>
        <taxon>Aspergillaceae</taxon>
        <taxon>Aspergillus</taxon>
        <taxon>Aspergillus subgen. Circumdati</taxon>
    </lineage>
</organism>
<dbReference type="PANTHER" id="PTHR21540">
    <property type="entry name" value="RING FINGER AND SWIM DOMAIN-CONTAINING PROTEIN 2"/>
    <property type="match status" value="1"/>
</dbReference>
<dbReference type="InterPro" id="IPR039903">
    <property type="entry name" value="Zswim2"/>
</dbReference>
<dbReference type="GO" id="GO:0061630">
    <property type="term" value="F:ubiquitin protein ligase activity"/>
    <property type="evidence" value="ECO:0007669"/>
    <property type="project" value="InterPro"/>
</dbReference>
<dbReference type="PROSITE" id="PS50966">
    <property type="entry name" value="ZF_SWIM"/>
    <property type="match status" value="1"/>
</dbReference>
<accession>A0A5N6UPP7</accession>
<dbReference type="PANTHER" id="PTHR21540:SF0">
    <property type="entry name" value="PHD FAMILY PROTEIN"/>
    <property type="match status" value="1"/>
</dbReference>
<dbReference type="CDD" id="cd16494">
    <property type="entry name" value="RING-CH-C4HC3_ZSWM2"/>
    <property type="match status" value="1"/>
</dbReference>
<feature type="domain" description="RING-type" evidence="3">
    <location>
        <begin position="270"/>
        <end position="318"/>
    </location>
</feature>
<dbReference type="Proteomes" id="UP000326950">
    <property type="component" value="Unassembled WGS sequence"/>
</dbReference>
<evidence type="ECO:0000313" key="6">
    <source>
        <dbReference type="Proteomes" id="UP000326950"/>
    </source>
</evidence>
<feature type="region of interest" description="Disordered" evidence="2">
    <location>
        <begin position="1"/>
        <end position="109"/>
    </location>
</feature>
<keyword evidence="1" id="KW-0479">Metal-binding</keyword>
<feature type="domain" description="SWIM-type" evidence="4">
    <location>
        <begin position="156"/>
        <end position="188"/>
    </location>
</feature>
<dbReference type="InterPro" id="IPR001841">
    <property type="entry name" value="Znf_RING"/>
</dbReference>
<proteinExistence type="predicted"/>
<dbReference type="AlphaFoldDB" id="A0A5N6UPP7"/>
<evidence type="ECO:0000256" key="2">
    <source>
        <dbReference type="SAM" id="MobiDB-lite"/>
    </source>
</evidence>
<keyword evidence="6" id="KW-1185">Reference proteome</keyword>
<dbReference type="PROSITE" id="PS50089">
    <property type="entry name" value="ZF_RING_2"/>
    <property type="match status" value="1"/>
</dbReference>
<dbReference type="EMBL" id="ML738654">
    <property type="protein sequence ID" value="KAE8160625.1"/>
    <property type="molecule type" value="Genomic_DNA"/>
</dbReference>
<feature type="compositionally biased region" description="Polar residues" evidence="2">
    <location>
        <begin position="84"/>
        <end position="93"/>
    </location>
</feature>
<dbReference type="InterPro" id="IPR013083">
    <property type="entry name" value="Znf_RING/FYVE/PHD"/>
</dbReference>
<evidence type="ECO:0000256" key="1">
    <source>
        <dbReference type="PROSITE-ProRule" id="PRU00175"/>
    </source>
</evidence>
<protein>
    <submittedName>
        <fullName evidence="5">Uncharacterized protein</fullName>
    </submittedName>
</protein>
<evidence type="ECO:0000259" key="4">
    <source>
        <dbReference type="PROSITE" id="PS50966"/>
    </source>
</evidence>
<dbReference type="InterPro" id="IPR007527">
    <property type="entry name" value="Znf_SWIM"/>
</dbReference>
<dbReference type="SUPFAM" id="SSF57850">
    <property type="entry name" value="RING/U-box"/>
    <property type="match status" value="1"/>
</dbReference>
<keyword evidence="1" id="KW-0863">Zinc-finger</keyword>
<reference evidence="5 6" key="1">
    <citation type="submission" date="2019-04" db="EMBL/GenBank/DDBJ databases">
        <title>Friends and foes A comparative genomics study of 23 Aspergillus species from section Flavi.</title>
        <authorList>
            <consortium name="DOE Joint Genome Institute"/>
            <person name="Kjaerbolling I."/>
            <person name="Vesth T."/>
            <person name="Frisvad J.C."/>
            <person name="Nybo J.L."/>
            <person name="Theobald S."/>
            <person name="Kildgaard S."/>
            <person name="Isbrandt T."/>
            <person name="Kuo A."/>
            <person name="Sato A."/>
            <person name="Lyhne E.K."/>
            <person name="Kogle M.E."/>
            <person name="Wiebenga A."/>
            <person name="Kun R.S."/>
            <person name="Lubbers R.J."/>
            <person name="Makela M.R."/>
            <person name="Barry K."/>
            <person name="Chovatia M."/>
            <person name="Clum A."/>
            <person name="Daum C."/>
            <person name="Haridas S."/>
            <person name="He G."/>
            <person name="LaButti K."/>
            <person name="Lipzen A."/>
            <person name="Mondo S."/>
            <person name="Riley R."/>
            <person name="Salamov A."/>
            <person name="Simmons B.A."/>
            <person name="Magnuson J.K."/>
            <person name="Henrissat B."/>
            <person name="Mortensen U.H."/>
            <person name="Larsen T.O."/>
            <person name="Devries R.P."/>
            <person name="Grigoriev I.V."/>
            <person name="Machida M."/>
            <person name="Baker S.E."/>
            <person name="Andersen M.R."/>
        </authorList>
    </citation>
    <scope>NUCLEOTIDE SEQUENCE [LARGE SCALE GENOMIC DNA]</scope>
    <source>
        <strain evidence="5 6">CBS 117626</strain>
    </source>
</reference>
<evidence type="ECO:0000259" key="3">
    <source>
        <dbReference type="PROSITE" id="PS50089"/>
    </source>
</evidence>